<evidence type="ECO:0000256" key="4">
    <source>
        <dbReference type="PROSITE-ProRule" id="PRU00335"/>
    </source>
</evidence>
<evidence type="ECO:0000256" key="2">
    <source>
        <dbReference type="ARBA" id="ARBA00023125"/>
    </source>
</evidence>
<dbReference type="InterPro" id="IPR011075">
    <property type="entry name" value="TetR_C"/>
</dbReference>
<evidence type="ECO:0000313" key="8">
    <source>
        <dbReference type="Proteomes" id="UP001278571"/>
    </source>
</evidence>
<dbReference type="Gene3D" id="1.10.357.10">
    <property type="entry name" value="Tetracycline Repressor, domain 2"/>
    <property type="match status" value="1"/>
</dbReference>
<keyword evidence="1" id="KW-0805">Transcription regulation</keyword>
<feature type="region of interest" description="Disordered" evidence="5">
    <location>
        <begin position="181"/>
        <end position="201"/>
    </location>
</feature>
<evidence type="ECO:0000256" key="5">
    <source>
        <dbReference type="SAM" id="MobiDB-lite"/>
    </source>
</evidence>
<dbReference type="PRINTS" id="PR00455">
    <property type="entry name" value="HTHTETR"/>
</dbReference>
<dbReference type="Proteomes" id="UP001278571">
    <property type="component" value="Unassembled WGS sequence"/>
</dbReference>
<protein>
    <submittedName>
        <fullName evidence="7">TetR/AcrR family transcriptional regulator</fullName>
    </submittedName>
</protein>
<dbReference type="PANTHER" id="PTHR47506:SF6">
    <property type="entry name" value="HTH-TYPE TRANSCRIPTIONAL REPRESSOR NEMR"/>
    <property type="match status" value="1"/>
</dbReference>
<dbReference type="Pfam" id="PF16925">
    <property type="entry name" value="TetR_C_13"/>
    <property type="match status" value="1"/>
</dbReference>
<keyword evidence="8" id="KW-1185">Reference proteome</keyword>
<keyword evidence="2 4" id="KW-0238">DNA-binding</keyword>
<sequence length="201" mass="21205">MPRRSAAEALDTRARILDRAVEIAATDGLEGVTIGRLATDLGMSKAGVHGHFGSKEALQLAAFDVAVEQFRERVPARAAQAAGPGLGRLLHLCDAWVDYLEREGIAGGGCFLTAAALEFDNRPGPVRDAVADAADRWLAHLARLAAEAVEAGDLPSETDPAQIAFELNGIAMAANQAIQLQRDPAAPDRARRAMHRTVGAP</sequence>
<keyword evidence="3" id="KW-0804">Transcription</keyword>
<dbReference type="SUPFAM" id="SSF48498">
    <property type="entry name" value="Tetracyclin repressor-like, C-terminal domain"/>
    <property type="match status" value="1"/>
</dbReference>
<evidence type="ECO:0000256" key="1">
    <source>
        <dbReference type="ARBA" id="ARBA00023015"/>
    </source>
</evidence>
<accession>A0ABU4KHZ4</accession>
<dbReference type="InterPro" id="IPR009057">
    <property type="entry name" value="Homeodomain-like_sf"/>
</dbReference>
<name>A0ABU4KHZ4_9ACTN</name>
<dbReference type="InterPro" id="IPR001647">
    <property type="entry name" value="HTH_TetR"/>
</dbReference>
<dbReference type="EMBL" id="JAWJZF010000517">
    <property type="protein sequence ID" value="MDX2297408.1"/>
    <property type="molecule type" value="Genomic_DNA"/>
</dbReference>
<evidence type="ECO:0000313" key="7">
    <source>
        <dbReference type="EMBL" id="MDX2297408.1"/>
    </source>
</evidence>
<comment type="caution">
    <text evidence="7">The sequence shown here is derived from an EMBL/GenBank/DDBJ whole genome shotgun (WGS) entry which is preliminary data.</text>
</comment>
<dbReference type="SUPFAM" id="SSF46689">
    <property type="entry name" value="Homeodomain-like"/>
    <property type="match status" value="1"/>
</dbReference>
<evidence type="ECO:0000259" key="6">
    <source>
        <dbReference type="PROSITE" id="PS50977"/>
    </source>
</evidence>
<dbReference type="Pfam" id="PF00440">
    <property type="entry name" value="TetR_N"/>
    <property type="match status" value="1"/>
</dbReference>
<feature type="DNA-binding region" description="H-T-H motif" evidence="4">
    <location>
        <begin position="33"/>
        <end position="52"/>
    </location>
</feature>
<gene>
    <name evidence="7" type="ORF">R2363_35165</name>
</gene>
<feature type="domain" description="HTH tetR-type" evidence="6">
    <location>
        <begin position="10"/>
        <end position="70"/>
    </location>
</feature>
<organism evidence="7 8">
    <name type="scientific">Streptomyces roseolus</name>
    <dbReference type="NCBI Taxonomy" id="67358"/>
    <lineage>
        <taxon>Bacteria</taxon>
        <taxon>Bacillati</taxon>
        <taxon>Actinomycetota</taxon>
        <taxon>Actinomycetes</taxon>
        <taxon>Kitasatosporales</taxon>
        <taxon>Streptomycetaceae</taxon>
        <taxon>Streptomyces</taxon>
    </lineage>
</organism>
<evidence type="ECO:0000256" key="3">
    <source>
        <dbReference type="ARBA" id="ARBA00023163"/>
    </source>
</evidence>
<proteinExistence type="predicted"/>
<dbReference type="PROSITE" id="PS50977">
    <property type="entry name" value="HTH_TETR_2"/>
    <property type="match status" value="1"/>
</dbReference>
<dbReference type="RefSeq" id="WP_319013532.1">
    <property type="nucleotide sequence ID" value="NZ_JAWJZF010000517.1"/>
</dbReference>
<dbReference type="PANTHER" id="PTHR47506">
    <property type="entry name" value="TRANSCRIPTIONAL REGULATORY PROTEIN"/>
    <property type="match status" value="1"/>
</dbReference>
<dbReference type="InterPro" id="IPR036271">
    <property type="entry name" value="Tet_transcr_reg_TetR-rel_C_sf"/>
</dbReference>
<dbReference type="Gene3D" id="1.10.10.60">
    <property type="entry name" value="Homeodomain-like"/>
    <property type="match status" value="1"/>
</dbReference>
<reference evidence="7 8" key="1">
    <citation type="submission" date="2023-10" db="EMBL/GenBank/DDBJ databases">
        <authorList>
            <person name="Wang X.X."/>
        </authorList>
    </citation>
    <scope>NUCLEOTIDE SEQUENCE [LARGE SCALE GENOMIC DNA]</scope>
    <source>
        <strain evidence="7 8">NBRC 12816</strain>
    </source>
</reference>